<protein>
    <submittedName>
        <fullName evidence="1">HAD family hydrolase</fullName>
    </submittedName>
</protein>
<dbReference type="Gene3D" id="3.40.50.1000">
    <property type="entry name" value="HAD superfamily/HAD-like"/>
    <property type="match status" value="1"/>
</dbReference>
<comment type="caution">
    <text evidence="1">The sequence shown here is derived from an EMBL/GenBank/DDBJ whole genome shotgun (WGS) entry which is preliminary data.</text>
</comment>
<accession>A0A367RCT8</accession>
<keyword evidence="1" id="KW-0378">Hydrolase</keyword>
<dbReference type="InterPro" id="IPR041492">
    <property type="entry name" value="HAD_2"/>
</dbReference>
<dbReference type="InterPro" id="IPR006439">
    <property type="entry name" value="HAD-SF_hydro_IA"/>
</dbReference>
<dbReference type="InterPro" id="IPR036412">
    <property type="entry name" value="HAD-like_sf"/>
</dbReference>
<keyword evidence="2" id="KW-1185">Reference proteome</keyword>
<gene>
    <name evidence="1" type="ORF">A6770_17740</name>
</gene>
<dbReference type="Gene3D" id="1.10.150.240">
    <property type="entry name" value="Putative phosphatase, domain 2"/>
    <property type="match status" value="1"/>
</dbReference>
<dbReference type="EMBL" id="LXQD01000185">
    <property type="protein sequence ID" value="RCJ33503.1"/>
    <property type="molecule type" value="Genomic_DNA"/>
</dbReference>
<dbReference type="SFLD" id="SFLDG01129">
    <property type="entry name" value="C1.5:_HAD__Beta-PGM__Phosphata"/>
    <property type="match status" value="1"/>
</dbReference>
<proteinExistence type="predicted"/>
<evidence type="ECO:0000313" key="2">
    <source>
        <dbReference type="Proteomes" id="UP000252107"/>
    </source>
</evidence>
<organism evidence="1 2">
    <name type="scientific">Nostoc minutum NIES-26</name>
    <dbReference type="NCBI Taxonomy" id="1844469"/>
    <lineage>
        <taxon>Bacteria</taxon>
        <taxon>Bacillati</taxon>
        <taxon>Cyanobacteriota</taxon>
        <taxon>Cyanophyceae</taxon>
        <taxon>Nostocales</taxon>
        <taxon>Nostocaceae</taxon>
        <taxon>Nostoc</taxon>
    </lineage>
</organism>
<dbReference type="PRINTS" id="PR00413">
    <property type="entry name" value="HADHALOGNASE"/>
</dbReference>
<dbReference type="SFLD" id="SFLDS00003">
    <property type="entry name" value="Haloacid_Dehalogenase"/>
    <property type="match status" value="1"/>
</dbReference>
<dbReference type="GO" id="GO:0016787">
    <property type="term" value="F:hydrolase activity"/>
    <property type="evidence" value="ECO:0007669"/>
    <property type="project" value="UniProtKB-KW"/>
</dbReference>
<dbReference type="NCBIfam" id="TIGR01509">
    <property type="entry name" value="HAD-SF-IA-v3"/>
    <property type="match status" value="1"/>
</dbReference>
<dbReference type="AlphaFoldDB" id="A0A367RCT8"/>
<dbReference type="Proteomes" id="UP000252107">
    <property type="component" value="Unassembled WGS sequence"/>
</dbReference>
<dbReference type="PANTHER" id="PTHR18901:SF38">
    <property type="entry name" value="PSEUDOURIDINE-5'-PHOSPHATASE"/>
    <property type="match status" value="1"/>
</dbReference>
<dbReference type="CDD" id="cd07505">
    <property type="entry name" value="HAD_BPGM-like"/>
    <property type="match status" value="1"/>
</dbReference>
<dbReference type="InterPro" id="IPR023214">
    <property type="entry name" value="HAD_sf"/>
</dbReference>
<dbReference type="PANTHER" id="PTHR18901">
    <property type="entry name" value="2-DEOXYGLUCOSE-6-PHOSPHATE PHOSPHATASE 2"/>
    <property type="match status" value="1"/>
</dbReference>
<name>A0A367RCT8_9NOSO</name>
<dbReference type="SUPFAM" id="SSF56784">
    <property type="entry name" value="HAD-like"/>
    <property type="match status" value="1"/>
</dbReference>
<dbReference type="SFLD" id="SFLDG01135">
    <property type="entry name" value="C1.5.6:_HAD__Beta-PGM__Phospha"/>
    <property type="match status" value="1"/>
</dbReference>
<sequence length="237" mass="26416">MLSSFNKGLSVSPSIRAAIFDMDGLLFDTESIARWAWKEALASHGYAMSDELYNEFIGRDLSWREKILKKRYGENFPFESVTAQRIKIGDEREMREGLPTKAGVLDLLNRLNNLGVIIGLATGTSRVRTVRRLTNAAIHQYFTTIVTSEDVALGKPAPDIFLEVSRRINVVPWQCVVFEDSSVGVKAALTAGMCTIMVPDIEQPSPEITSLAYRVLKSLEQVSDLIEELFGETIKKG</sequence>
<reference evidence="1" key="1">
    <citation type="submission" date="2016-04" db="EMBL/GenBank/DDBJ databases">
        <authorList>
            <person name="Tabuchi Yagui T.R."/>
        </authorList>
    </citation>
    <scope>NUCLEOTIDE SEQUENCE [LARGE SCALE GENOMIC DNA]</scope>
    <source>
        <strain evidence="1">NIES-26</strain>
    </source>
</reference>
<dbReference type="Pfam" id="PF13419">
    <property type="entry name" value="HAD_2"/>
    <property type="match status" value="1"/>
</dbReference>
<evidence type="ECO:0000313" key="1">
    <source>
        <dbReference type="EMBL" id="RCJ33503.1"/>
    </source>
</evidence>
<dbReference type="InterPro" id="IPR023198">
    <property type="entry name" value="PGP-like_dom2"/>
</dbReference>